<feature type="chain" id="PRO_5046383827" description="Outer membrane protein beta-barrel domain-containing protein" evidence="1">
    <location>
        <begin position="24"/>
        <end position="230"/>
    </location>
</feature>
<evidence type="ECO:0000313" key="3">
    <source>
        <dbReference type="Proteomes" id="UP000647133"/>
    </source>
</evidence>
<dbReference type="PROSITE" id="PS51257">
    <property type="entry name" value="PROKAR_LIPOPROTEIN"/>
    <property type="match status" value="1"/>
</dbReference>
<proteinExistence type="predicted"/>
<gene>
    <name evidence="2" type="ORF">IFO69_13815</name>
</gene>
<evidence type="ECO:0000313" key="2">
    <source>
        <dbReference type="EMBL" id="MBD8489830.1"/>
    </source>
</evidence>
<reference evidence="2 3" key="1">
    <citation type="submission" date="2020-09" db="EMBL/GenBank/DDBJ databases">
        <title>Echinicola sp. CAU 1574 isolated from sand of Sido Beach.</title>
        <authorList>
            <person name="Kim W."/>
        </authorList>
    </citation>
    <scope>NUCLEOTIDE SEQUENCE [LARGE SCALE GENOMIC DNA]</scope>
    <source>
        <strain evidence="2 3">CAU 1574</strain>
    </source>
</reference>
<dbReference type="RefSeq" id="WP_192010713.1">
    <property type="nucleotide sequence ID" value="NZ_JACYTQ010000004.1"/>
</dbReference>
<protein>
    <recommendedName>
        <fullName evidence="4">Outer membrane protein beta-barrel domain-containing protein</fullName>
    </recommendedName>
</protein>
<accession>A0ABR9APJ4</accession>
<dbReference type="EMBL" id="JACYTQ010000004">
    <property type="protein sequence ID" value="MBD8489830.1"/>
    <property type="molecule type" value="Genomic_DNA"/>
</dbReference>
<evidence type="ECO:0008006" key="4">
    <source>
        <dbReference type="Google" id="ProtNLM"/>
    </source>
</evidence>
<sequence length="230" mass="26139">MRSPVLFSLFLLIFFGCRLPSHAQDFYFGATLSPSISHGKMKKDAGTLILPSLGIDILYQIPETPIFIGSALSYGQYGTKLTIDHEIIDGVEQSWRIRRNNNLVTLSGIVRVMPALPGIVRPFIEGQLGGLHTYTRSKVREDRFSEPYSEGTEFYDWAEFWQFGAGMVLTPESWGRLSLELRMDYLHSAITEYLTSKDTSYDSEGAYFFHPRRSPFELLRPGIAVRILLD</sequence>
<dbReference type="Proteomes" id="UP000647133">
    <property type="component" value="Unassembled WGS sequence"/>
</dbReference>
<feature type="signal peptide" evidence="1">
    <location>
        <begin position="1"/>
        <end position="23"/>
    </location>
</feature>
<comment type="caution">
    <text evidence="2">The sequence shown here is derived from an EMBL/GenBank/DDBJ whole genome shotgun (WGS) entry which is preliminary data.</text>
</comment>
<keyword evidence="3" id="KW-1185">Reference proteome</keyword>
<evidence type="ECO:0000256" key="1">
    <source>
        <dbReference type="SAM" id="SignalP"/>
    </source>
</evidence>
<organism evidence="2 3">
    <name type="scientific">Echinicola arenosa</name>
    <dbReference type="NCBI Taxonomy" id="2774144"/>
    <lineage>
        <taxon>Bacteria</taxon>
        <taxon>Pseudomonadati</taxon>
        <taxon>Bacteroidota</taxon>
        <taxon>Cytophagia</taxon>
        <taxon>Cytophagales</taxon>
        <taxon>Cyclobacteriaceae</taxon>
        <taxon>Echinicola</taxon>
    </lineage>
</organism>
<keyword evidence="1" id="KW-0732">Signal</keyword>
<name>A0ABR9APJ4_9BACT</name>